<dbReference type="AlphaFoldDB" id="A0A1H1UEX3"/>
<dbReference type="SUPFAM" id="SSF52507">
    <property type="entry name" value="Homo-oligomeric flavin-containing Cys decarboxylases, HFCD"/>
    <property type="match status" value="1"/>
</dbReference>
<dbReference type="RefSeq" id="WP_407918951.1">
    <property type="nucleotide sequence ID" value="NZ_LT629765.1"/>
</dbReference>
<proteinExistence type="predicted"/>
<keyword evidence="3" id="KW-1185">Reference proteome</keyword>
<feature type="domain" description="Flavoprotein" evidence="1">
    <location>
        <begin position="1"/>
        <end position="125"/>
    </location>
</feature>
<organism evidence="2 3">
    <name type="scientific">Corynebacterium timonense</name>
    <dbReference type="NCBI Taxonomy" id="441500"/>
    <lineage>
        <taxon>Bacteria</taxon>
        <taxon>Bacillati</taxon>
        <taxon>Actinomycetota</taxon>
        <taxon>Actinomycetes</taxon>
        <taxon>Mycobacteriales</taxon>
        <taxon>Corynebacteriaceae</taxon>
        <taxon>Corynebacterium</taxon>
    </lineage>
</organism>
<dbReference type="Gene3D" id="3.40.50.1950">
    <property type="entry name" value="Flavin prenyltransferase-like"/>
    <property type="match status" value="1"/>
</dbReference>
<reference evidence="2 3" key="1">
    <citation type="submission" date="2016-10" db="EMBL/GenBank/DDBJ databases">
        <authorList>
            <person name="de Groot N.N."/>
        </authorList>
    </citation>
    <scope>NUCLEOTIDE SEQUENCE [LARGE SCALE GENOMIC DNA]</scope>
    <source>
        <strain evidence="2 3">DSM 45434</strain>
    </source>
</reference>
<evidence type="ECO:0000259" key="1">
    <source>
        <dbReference type="Pfam" id="PF02441"/>
    </source>
</evidence>
<name>A0A1H1UEX3_9CORY</name>
<dbReference type="InterPro" id="IPR036551">
    <property type="entry name" value="Flavin_trans-like"/>
</dbReference>
<dbReference type="EMBL" id="LT629765">
    <property type="protein sequence ID" value="SDS70746.1"/>
    <property type="molecule type" value="Genomic_DNA"/>
</dbReference>
<sequence>MKVSWLITGSLPAMAIPGILFSLRSHYPAISVSPFVTESASRMVTRTLLDHFAGAASHLDIWEEVGSPASNSVPSKHIDLEASFDAFVVAPASLDFMVRFVHYDCSSPFRLALQCTRKPVVLAPCLPPGGIDSVAYLDVVDKLARWDNVSLLPPVPTLSVALSDRSSAGFGDPTRLMDFVLQSLEVTDGGDL</sequence>
<dbReference type="GO" id="GO:0003824">
    <property type="term" value="F:catalytic activity"/>
    <property type="evidence" value="ECO:0007669"/>
    <property type="project" value="InterPro"/>
</dbReference>
<gene>
    <name evidence="2" type="ORF">SAMN04488539_2220</name>
</gene>
<dbReference type="InterPro" id="IPR003382">
    <property type="entry name" value="Flavoprotein"/>
</dbReference>
<evidence type="ECO:0000313" key="2">
    <source>
        <dbReference type="EMBL" id="SDS70746.1"/>
    </source>
</evidence>
<accession>A0A1H1UEX3</accession>
<dbReference type="Proteomes" id="UP000182237">
    <property type="component" value="Chromosome I"/>
</dbReference>
<evidence type="ECO:0000313" key="3">
    <source>
        <dbReference type="Proteomes" id="UP000182237"/>
    </source>
</evidence>
<dbReference type="Pfam" id="PF02441">
    <property type="entry name" value="Flavoprotein"/>
    <property type="match status" value="1"/>
</dbReference>
<protein>
    <submittedName>
        <fullName evidence="2">Flavoprotein</fullName>
    </submittedName>
</protein>